<feature type="domain" description="HTH marR-type" evidence="1">
    <location>
        <begin position="32"/>
        <end position="134"/>
    </location>
</feature>
<dbReference type="InterPro" id="IPR000835">
    <property type="entry name" value="HTH_MarR-typ"/>
</dbReference>
<organism evidence="2 3">
    <name type="scientific">Cellulomonas cellasea</name>
    <dbReference type="NCBI Taxonomy" id="43670"/>
    <lineage>
        <taxon>Bacteria</taxon>
        <taxon>Bacillati</taxon>
        <taxon>Actinomycetota</taxon>
        <taxon>Actinomycetes</taxon>
        <taxon>Micrococcales</taxon>
        <taxon>Cellulomonadaceae</taxon>
        <taxon>Cellulomonas</taxon>
    </lineage>
</organism>
<dbReference type="RefSeq" id="WP_221196617.1">
    <property type="nucleotide sequence ID" value="NZ_JACHVX010000005.1"/>
</dbReference>
<dbReference type="InterPro" id="IPR036388">
    <property type="entry name" value="WH-like_DNA-bd_sf"/>
</dbReference>
<dbReference type="GO" id="GO:0006950">
    <property type="term" value="P:response to stress"/>
    <property type="evidence" value="ECO:0007669"/>
    <property type="project" value="TreeGrafter"/>
</dbReference>
<evidence type="ECO:0000313" key="2">
    <source>
        <dbReference type="EMBL" id="MBB2924467.1"/>
    </source>
</evidence>
<gene>
    <name evidence="2" type="ORF">FHR80_003400</name>
</gene>
<reference evidence="2 3" key="1">
    <citation type="submission" date="2020-08" db="EMBL/GenBank/DDBJ databases">
        <title>The Agave Microbiome: Exploring the role of microbial communities in plant adaptations to desert environments.</title>
        <authorList>
            <person name="Partida-Martinez L.P."/>
        </authorList>
    </citation>
    <scope>NUCLEOTIDE SEQUENCE [LARGE SCALE GENOMIC DNA]</scope>
    <source>
        <strain evidence="2 3">RAS26</strain>
    </source>
</reference>
<evidence type="ECO:0000313" key="3">
    <source>
        <dbReference type="Proteomes" id="UP000518206"/>
    </source>
</evidence>
<dbReference type="SUPFAM" id="SSF46785">
    <property type="entry name" value="Winged helix' DNA-binding domain"/>
    <property type="match status" value="1"/>
</dbReference>
<keyword evidence="2" id="KW-0238">DNA-binding</keyword>
<reference evidence="2 3" key="2">
    <citation type="submission" date="2020-08" db="EMBL/GenBank/DDBJ databases">
        <authorList>
            <person name="Partida-Martinez L."/>
            <person name="Huntemann M."/>
            <person name="Clum A."/>
            <person name="Wang J."/>
            <person name="Palaniappan K."/>
            <person name="Ritter S."/>
            <person name="Chen I.-M."/>
            <person name="Stamatis D."/>
            <person name="Reddy T."/>
            <person name="O'Malley R."/>
            <person name="Daum C."/>
            <person name="Shapiro N."/>
            <person name="Ivanova N."/>
            <person name="Kyrpides N."/>
            <person name="Woyke T."/>
        </authorList>
    </citation>
    <scope>NUCLEOTIDE SEQUENCE [LARGE SCALE GENOMIC DNA]</scope>
    <source>
        <strain evidence="2 3">RAS26</strain>
    </source>
</reference>
<dbReference type="Pfam" id="PF12802">
    <property type="entry name" value="MarR_2"/>
    <property type="match status" value="1"/>
</dbReference>
<protein>
    <submittedName>
        <fullName evidence="2">DNA-binding MarR family transcriptional regulator</fullName>
    </submittedName>
</protein>
<sequence>MSGAESARDEAVARSAEVMRDLMARAVLFQDAVARSGGLNGTDLQTVGLLMSEGPATPGELAERVGLTSGGAITAVVDRLERAGYVTRSRDERDRRRVIITARADVVLERVGPVYGRVGARWAEYLRTLTVEQIELANEVMATAAKINREEIEHLRRERSPRR</sequence>
<dbReference type="InterPro" id="IPR039422">
    <property type="entry name" value="MarR/SlyA-like"/>
</dbReference>
<dbReference type="Gene3D" id="1.10.10.10">
    <property type="entry name" value="Winged helix-like DNA-binding domain superfamily/Winged helix DNA-binding domain"/>
    <property type="match status" value="1"/>
</dbReference>
<dbReference type="EMBL" id="JACHVX010000005">
    <property type="protein sequence ID" value="MBB2924467.1"/>
    <property type="molecule type" value="Genomic_DNA"/>
</dbReference>
<dbReference type="GO" id="GO:0003700">
    <property type="term" value="F:DNA-binding transcription factor activity"/>
    <property type="evidence" value="ECO:0007669"/>
    <property type="project" value="InterPro"/>
</dbReference>
<evidence type="ECO:0000259" key="1">
    <source>
        <dbReference type="SMART" id="SM00347"/>
    </source>
</evidence>
<comment type="caution">
    <text evidence="2">The sequence shown here is derived from an EMBL/GenBank/DDBJ whole genome shotgun (WGS) entry which is preliminary data.</text>
</comment>
<name>A0A7W4UHX8_9CELL</name>
<dbReference type="GO" id="GO:0003677">
    <property type="term" value="F:DNA binding"/>
    <property type="evidence" value="ECO:0007669"/>
    <property type="project" value="UniProtKB-KW"/>
</dbReference>
<dbReference type="InterPro" id="IPR036390">
    <property type="entry name" value="WH_DNA-bd_sf"/>
</dbReference>
<dbReference type="SMART" id="SM00347">
    <property type="entry name" value="HTH_MARR"/>
    <property type="match status" value="1"/>
</dbReference>
<dbReference type="PANTHER" id="PTHR33164">
    <property type="entry name" value="TRANSCRIPTIONAL REGULATOR, MARR FAMILY"/>
    <property type="match status" value="1"/>
</dbReference>
<dbReference type="Proteomes" id="UP000518206">
    <property type="component" value="Unassembled WGS sequence"/>
</dbReference>
<accession>A0A7W4UHX8</accession>
<proteinExistence type="predicted"/>
<dbReference type="PANTHER" id="PTHR33164:SF106">
    <property type="entry name" value="TRANSCRIPTIONAL REGULATORY PROTEIN"/>
    <property type="match status" value="1"/>
</dbReference>
<dbReference type="AlphaFoldDB" id="A0A7W4UHX8"/>